<keyword evidence="2" id="KW-0328">Glycosyltransferase</keyword>
<dbReference type="EC" id="2.4.-.-" evidence="2"/>
<dbReference type="SUPFAM" id="SSF53756">
    <property type="entry name" value="UDP-Glycosyltransferase/glycogen phosphorylase"/>
    <property type="match status" value="1"/>
</dbReference>
<feature type="domain" description="Glycosyltransferase subfamily 4-like N-terminal" evidence="1">
    <location>
        <begin position="38"/>
        <end position="196"/>
    </location>
</feature>
<keyword evidence="2" id="KW-0808">Transferase</keyword>
<evidence type="ECO:0000313" key="2">
    <source>
        <dbReference type="EMBL" id="WGW04447.1"/>
    </source>
</evidence>
<keyword evidence="3" id="KW-1185">Reference proteome</keyword>
<evidence type="ECO:0000259" key="1">
    <source>
        <dbReference type="Pfam" id="PF13439"/>
    </source>
</evidence>
<gene>
    <name evidence="2" type="ORF">QF118_02560</name>
</gene>
<dbReference type="Gene3D" id="3.40.50.2000">
    <property type="entry name" value="Glycogen Phosphorylase B"/>
    <property type="match status" value="2"/>
</dbReference>
<reference evidence="2 3" key="1">
    <citation type="submission" date="2023-05" db="EMBL/GenBank/DDBJ databases">
        <title>YMD87, complete Genome.</title>
        <authorList>
            <person name="Zhang J."/>
            <person name="Xu X."/>
        </authorList>
    </citation>
    <scope>NUCLEOTIDE SEQUENCE [LARGE SCALE GENOMIC DNA]</scope>
    <source>
        <strain evidence="2 3">YMD87</strain>
    </source>
</reference>
<accession>A0ABY8QII3</accession>
<organism evidence="2 3">
    <name type="scientific">Tropicibacter oceani</name>
    <dbReference type="NCBI Taxonomy" id="3058420"/>
    <lineage>
        <taxon>Bacteria</taxon>
        <taxon>Pseudomonadati</taxon>
        <taxon>Pseudomonadota</taxon>
        <taxon>Alphaproteobacteria</taxon>
        <taxon>Rhodobacterales</taxon>
        <taxon>Roseobacteraceae</taxon>
        <taxon>Tropicibacter</taxon>
    </lineage>
</organism>
<evidence type="ECO:0000313" key="3">
    <source>
        <dbReference type="Proteomes" id="UP001241605"/>
    </source>
</evidence>
<proteinExistence type="predicted"/>
<protein>
    <submittedName>
        <fullName evidence="2">Glycosyltransferase family 4 protein</fullName>
        <ecNumber evidence="2">2.4.-.-</ecNumber>
    </submittedName>
</protein>
<dbReference type="Pfam" id="PF13692">
    <property type="entry name" value="Glyco_trans_1_4"/>
    <property type="match status" value="1"/>
</dbReference>
<dbReference type="PANTHER" id="PTHR45947:SF3">
    <property type="entry name" value="SULFOQUINOVOSYL TRANSFERASE SQD2"/>
    <property type="match status" value="1"/>
</dbReference>
<dbReference type="Pfam" id="PF13439">
    <property type="entry name" value="Glyco_transf_4"/>
    <property type="match status" value="1"/>
</dbReference>
<dbReference type="InterPro" id="IPR050194">
    <property type="entry name" value="Glycosyltransferase_grp1"/>
</dbReference>
<dbReference type="CDD" id="cd03801">
    <property type="entry name" value="GT4_PimA-like"/>
    <property type="match status" value="1"/>
</dbReference>
<dbReference type="PANTHER" id="PTHR45947">
    <property type="entry name" value="SULFOQUINOVOSYL TRANSFERASE SQD2"/>
    <property type="match status" value="1"/>
</dbReference>
<dbReference type="RefSeq" id="WP_282301081.1">
    <property type="nucleotide sequence ID" value="NZ_CP124616.1"/>
</dbReference>
<dbReference type="EMBL" id="CP124616">
    <property type="protein sequence ID" value="WGW04447.1"/>
    <property type="molecule type" value="Genomic_DNA"/>
</dbReference>
<sequence>MVKDRLRIAYLCDMSPLDRNLYSGGNARIHDALKTHVGDVTILSNSWGLAEPLRRLILKLPDALNLRLRWRIHLLLAPLIARKVRAELARGQYDVLFCAYSFQSLCRVRPPYPLVSVYTSDATQTTYRASEIGAYHKTYLRIGRLMDGWVERCEKRTFSNTDLLLWPSKWQKDLADTRYGLTADHSILVPWGANLAKPAPRITPTEISRDKPVRLLLIGRDWFAKGGPVAFDTMKLLRAQGIDARLTVIGCQPPPFHLNEFVKVYKQLDKAIPEQLAQFERELDNAHFLVQPSMESYGFAFCEASAHGLPSLCLRVGGVPIREGINGHALPMGSGPDAFAAKVQHYLDHPDAYVALTLTARQEYRERLNWDTWGETVAALLNQTIQARGLADQPTSRP</sequence>
<dbReference type="Proteomes" id="UP001241605">
    <property type="component" value="Chromosome"/>
</dbReference>
<dbReference type="GO" id="GO:0016757">
    <property type="term" value="F:glycosyltransferase activity"/>
    <property type="evidence" value="ECO:0007669"/>
    <property type="project" value="UniProtKB-KW"/>
</dbReference>
<dbReference type="InterPro" id="IPR028098">
    <property type="entry name" value="Glyco_trans_4-like_N"/>
</dbReference>
<name>A0ABY8QII3_9RHOB</name>